<evidence type="ECO:0000313" key="4">
    <source>
        <dbReference type="Proteomes" id="UP000028492"/>
    </source>
</evidence>
<evidence type="ECO:0000256" key="2">
    <source>
        <dbReference type="SAM" id="SignalP"/>
    </source>
</evidence>
<dbReference type="AlphaFoldDB" id="A0A075V201"/>
<dbReference type="HOGENOM" id="CLU_071262_0_0_11"/>
<dbReference type="eggNOG" id="COG2132">
    <property type="taxonomic scope" value="Bacteria"/>
</dbReference>
<feature type="region of interest" description="Disordered" evidence="1">
    <location>
        <begin position="46"/>
        <end position="94"/>
    </location>
</feature>
<feature type="chain" id="PRO_5001710277" evidence="2">
    <location>
        <begin position="28"/>
        <end position="340"/>
    </location>
</feature>
<feature type="signal peptide" evidence="2">
    <location>
        <begin position="1"/>
        <end position="27"/>
    </location>
</feature>
<dbReference type="KEGG" id="aja:AJAP_38665"/>
<evidence type="ECO:0000313" key="3">
    <source>
        <dbReference type="EMBL" id="AIG80517.1"/>
    </source>
</evidence>
<keyword evidence="2" id="KW-0732">Signal</keyword>
<organism evidence="3 4">
    <name type="scientific">Amycolatopsis japonica</name>
    <dbReference type="NCBI Taxonomy" id="208439"/>
    <lineage>
        <taxon>Bacteria</taxon>
        <taxon>Bacillati</taxon>
        <taxon>Actinomycetota</taxon>
        <taxon>Actinomycetes</taxon>
        <taxon>Pseudonocardiales</taxon>
        <taxon>Pseudonocardiaceae</taxon>
        <taxon>Amycolatopsis</taxon>
        <taxon>Amycolatopsis japonica group</taxon>
    </lineage>
</organism>
<keyword evidence="4" id="KW-1185">Reference proteome</keyword>
<protein>
    <submittedName>
        <fullName evidence="3">Putative secreted protein</fullName>
    </submittedName>
</protein>
<dbReference type="EMBL" id="CP008953">
    <property type="protein sequence ID" value="AIG80517.1"/>
    <property type="molecule type" value="Genomic_DNA"/>
</dbReference>
<feature type="compositionally biased region" description="Pro residues" evidence="1">
    <location>
        <begin position="56"/>
        <end position="66"/>
    </location>
</feature>
<sequence length="340" mass="34495">MHRVSRTALTAGAAIVLSLAAASPALADGWGNVKCGEAGNPSCDLGAGRGGHSAPIPGPVPGPKPGGPKSQAGEQGKAAPPPGDRVVGGDDNQADCSYVRSNYQPPANGVQTIRFHPRRSDSGGVQFVSLARPRPESVVLAQGPGPGGAWYVYQCSGQGQRDALYRAPVWIPDGQAPGAAPLPSPEELAEQARSQLRLPSPVIASSPAGTQLVQLPTWLWLDRAMWRPQSATASVPGVSVTATATPTGVSWAMGDGSTVSCAGPGTPFPAHGDPRAASPDCGHTYQRSSAGAPGERFPAVATVSWRITWSGAGASGTFPDMTTSATASFRVAEAQALGTG</sequence>
<dbReference type="Proteomes" id="UP000028492">
    <property type="component" value="Chromosome"/>
</dbReference>
<feature type="region of interest" description="Disordered" evidence="1">
    <location>
        <begin position="270"/>
        <end position="293"/>
    </location>
</feature>
<proteinExistence type="predicted"/>
<evidence type="ECO:0000256" key="1">
    <source>
        <dbReference type="SAM" id="MobiDB-lite"/>
    </source>
</evidence>
<name>A0A075V201_9PSEU</name>
<reference evidence="3 4" key="1">
    <citation type="journal article" date="2014" name="J. Biotechnol.">
        <title>Complete genome sequence of the actinobacterium Amycolatopsis japonica MG417-CF17(T) (=DSM 44213T) producing (S,S)-N,N'-ethylenediaminedisuccinic acid.</title>
        <authorList>
            <person name="Stegmann E."/>
            <person name="Albersmeier A."/>
            <person name="Spohn M."/>
            <person name="Gert H."/>
            <person name="Weber T."/>
            <person name="Wohlleben W."/>
            <person name="Kalinowski J."/>
            <person name="Ruckert C."/>
        </authorList>
    </citation>
    <scope>NUCLEOTIDE SEQUENCE [LARGE SCALE GENOMIC DNA]</scope>
    <source>
        <strain evidence="4">MG417-CF17 (DSM 44213)</strain>
    </source>
</reference>
<gene>
    <name evidence="3" type="ORF">AJAP_38665</name>
</gene>
<accession>A0A075V201</accession>
<dbReference type="STRING" id="208439.AJAP_38665"/>